<feature type="binding site" evidence="6">
    <location>
        <begin position="228"/>
        <end position="233"/>
    </location>
    <ligand>
        <name>GTP</name>
        <dbReference type="ChEBI" id="CHEBI:37565"/>
    </ligand>
</feature>
<evidence type="ECO:0000256" key="7">
    <source>
        <dbReference type="RuleBase" id="RU003313"/>
    </source>
</evidence>
<feature type="binding site" evidence="6">
    <location>
        <position position="445"/>
    </location>
    <ligand>
        <name>(6S)-5-formyl-5,6,7,8-tetrahydrofolate</name>
        <dbReference type="ChEBI" id="CHEBI:57457"/>
    </ligand>
</feature>
<dbReference type="InterPro" id="IPR004520">
    <property type="entry name" value="GTPase_MnmE"/>
</dbReference>
<dbReference type="HAMAP" id="MF_00379">
    <property type="entry name" value="GTPase_MnmE"/>
    <property type="match status" value="1"/>
</dbReference>
<evidence type="ECO:0000256" key="5">
    <source>
        <dbReference type="ARBA" id="ARBA00023134"/>
    </source>
</evidence>
<dbReference type="InterPro" id="IPR005225">
    <property type="entry name" value="Small_GTP-bd"/>
</dbReference>
<accession>A0A1S6U7B8</accession>
<feature type="domain" description="TrmE-type G" evidence="8">
    <location>
        <begin position="218"/>
        <end position="370"/>
    </location>
</feature>
<evidence type="ECO:0000256" key="2">
    <source>
        <dbReference type="ARBA" id="ARBA00022694"/>
    </source>
</evidence>
<comment type="function">
    <text evidence="6">Exhibits a very high intrinsic GTPase hydrolysis rate. Involved in the addition of a carboxymethylaminomethyl (cmnm) group at the wobble position (U34) of certain tRNAs, forming tRNA-cmnm(5)s(2)U34.</text>
</comment>
<dbReference type="Gene3D" id="3.30.1360.120">
    <property type="entry name" value="Probable tRNA modification gtpase trme, domain 1"/>
    <property type="match status" value="1"/>
</dbReference>
<dbReference type="InterPro" id="IPR027266">
    <property type="entry name" value="TrmE/GcvT-like"/>
</dbReference>
<dbReference type="Pfam" id="PF10396">
    <property type="entry name" value="TrmE_N"/>
    <property type="match status" value="1"/>
</dbReference>
<dbReference type="InterPro" id="IPR018948">
    <property type="entry name" value="GTP-bd_TrmE_N"/>
</dbReference>
<keyword evidence="4 6" id="KW-0630">Potassium</keyword>
<dbReference type="InterPro" id="IPR027417">
    <property type="entry name" value="P-loop_NTPase"/>
</dbReference>
<evidence type="ECO:0000313" key="10">
    <source>
        <dbReference type="Proteomes" id="UP000190868"/>
    </source>
</evidence>
<dbReference type="CDD" id="cd04164">
    <property type="entry name" value="trmE"/>
    <property type="match status" value="1"/>
</dbReference>
<dbReference type="InterPro" id="IPR025867">
    <property type="entry name" value="MnmE_helical"/>
</dbReference>
<dbReference type="GO" id="GO:0002098">
    <property type="term" value="P:tRNA wobble uridine modification"/>
    <property type="evidence" value="ECO:0007669"/>
    <property type="project" value="TreeGrafter"/>
</dbReference>
<dbReference type="Pfam" id="PF12631">
    <property type="entry name" value="MnmE_helical"/>
    <property type="match status" value="1"/>
</dbReference>
<feature type="binding site" evidence="6">
    <location>
        <begin position="247"/>
        <end position="253"/>
    </location>
    <ligand>
        <name>GTP</name>
        <dbReference type="ChEBI" id="CHEBI:37565"/>
    </ligand>
</feature>
<dbReference type="GO" id="GO:0005525">
    <property type="term" value="F:GTP binding"/>
    <property type="evidence" value="ECO:0007669"/>
    <property type="project" value="UniProtKB-UniRule"/>
</dbReference>
<dbReference type="PRINTS" id="PR00326">
    <property type="entry name" value="GTP1OBG"/>
</dbReference>
<dbReference type="EC" id="3.6.-.-" evidence="6"/>
<feature type="binding site" evidence="6">
    <location>
        <position position="83"/>
    </location>
    <ligand>
        <name>(6S)-5-formyl-5,6,7,8-tetrahydrofolate</name>
        <dbReference type="ChEBI" id="CHEBI:57457"/>
    </ligand>
</feature>
<comment type="subunit">
    <text evidence="6">Homodimer. Heterotetramer of two MnmE and two MnmG subunits.</text>
</comment>
<keyword evidence="6" id="KW-0479">Metal-binding</keyword>
<feature type="binding site" evidence="6">
    <location>
        <position position="25"/>
    </location>
    <ligand>
        <name>(6S)-5-formyl-5,6,7,8-tetrahydrofolate</name>
        <dbReference type="ChEBI" id="CHEBI:57457"/>
    </ligand>
</feature>
<dbReference type="GO" id="GO:0030488">
    <property type="term" value="P:tRNA methylation"/>
    <property type="evidence" value="ECO:0007669"/>
    <property type="project" value="TreeGrafter"/>
</dbReference>
<dbReference type="Pfam" id="PF01926">
    <property type="entry name" value="MMR_HSR1"/>
    <property type="match status" value="1"/>
</dbReference>
<gene>
    <name evidence="6 9" type="primary">mnmE</name>
    <name evidence="6" type="synonym">trmE</name>
    <name evidence="9" type="ORF">CPIN18021_0753</name>
</gene>
<dbReference type="InterPro" id="IPR031168">
    <property type="entry name" value="G_TrmE"/>
</dbReference>
<keyword evidence="6" id="KW-0460">Magnesium</keyword>
<dbReference type="InterPro" id="IPR006073">
    <property type="entry name" value="GTP-bd"/>
</dbReference>
<dbReference type="NCBIfam" id="TIGR00231">
    <property type="entry name" value="small_GTP"/>
    <property type="match status" value="1"/>
</dbReference>
<evidence type="ECO:0000313" key="9">
    <source>
        <dbReference type="EMBL" id="AQW87565.1"/>
    </source>
</evidence>
<comment type="caution">
    <text evidence="6">Lacks conserved residue(s) required for the propagation of feature annotation.</text>
</comment>
<evidence type="ECO:0000256" key="3">
    <source>
        <dbReference type="ARBA" id="ARBA00022741"/>
    </source>
</evidence>
<dbReference type="SUPFAM" id="SSF116878">
    <property type="entry name" value="TrmE connector domain"/>
    <property type="match status" value="1"/>
</dbReference>
<dbReference type="InterPro" id="IPR027368">
    <property type="entry name" value="MnmE_dom2"/>
</dbReference>
<organism evidence="9 10">
    <name type="scientific">Campylobacter pinnipediorum subsp. caledonicus</name>
    <dbReference type="NCBI Taxonomy" id="1874362"/>
    <lineage>
        <taxon>Bacteria</taxon>
        <taxon>Pseudomonadati</taxon>
        <taxon>Campylobacterota</taxon>
        <taxon>Epsilonproteobacteria</taxon>
        <taxon>Campylobacterales</taxon>
        <taxon>Campylobacteraceae</taxon>
        <taxon>Campylobacter</taxon>
    </lineage>
</organism>
<dbReference type="AlphaFoldDB" id="A0A1S6U7B8"/>
<proteinExistence type="inferred from homology"/>
<comment type="similarity">
    <text evidence="1 6 7">Belongs to the TRAFAC class TrmE-Era-EngA-EngB-Septin-like GTPase superfamily. TrmE GTPase family.</text>
</comment>
<keyword evidence="6" id="KW-0378">Hydrolase</keyword>
<evidence type="ECO:0000256" key="4">
    <source>
        <dbReference type="ARBA" id="ARBA00022958"/>
    </source>
</evidence>
<comment type="cofactor">
    <cofactor evidence="6">
        <name>K(+)</name>
        <dbReference type="ChEBI" id="CHEBI:29103"/>
    </cofactor>
    <text evidence="6">Binds 1 potassium ion per subunit.</text>
</comment>
<sequence>MTSLKNDTIVATATAHGAGSVGIIRMSGFDSLKIAKKMIKKEELTPRYATLCKIYSLDNSFMDEGLIIYFKAPNSFTGEDIVEFQIHGGFTITDMLLNELIKAGARLANPGEFSKRAFLNDKIDLLKANAISAMINARSQSAVKILARQMKGELKEYVENIRLELIKTLAYVETSIDYADDDLPEDIIIQIKQMLVKNSQSLDKIVQISKQRSGLIDGFKIAIVGKPNVGKSSILNSLLKYERAIVSNEAGTTRDTIEEELKVGTHIIKIIDTAGIRENTGAIEEIGISYTLRAIKEADIILAVFDASSKATEQDKQIIKLINNSDKQIFFILNKIDLDIKFDLDLKDPIKISANDSVDEILNTLNNFLNNQDTSELMLSSVSQINACENASTALKNGLDLMQDNELELFAYELNKAIKNIADITKPVEYSELLDEMFSNFCLGK</sequence>
<feature type="binding site" evidence="6">
    <location>
        <position position="122"/>
    </location>
    <ligand>
        <name>(6S)-5-formyl-5,6,7,8-tetrahydrofolate</name>
        <dbReference type="ChEBI" id="CHEBI:57457"/>
    </ligand>
</feature>
<dbReference type="Gene3D" id="1.20.120.430">
    <property type="entry name" value="tRNA modification GTPase MnmE domain 2"/>
    <property type="match status" value="1"/>
</dbReference>
<dbReference type="NCBIfam" id="TIGR00450">
    <property type="entry name" value="mnmE_trmE_thdF"/>
    <property type="match status" value="1"/>
</dbReference>
<keyword evidence="5 6" id="KW-0342">GTP-binding</keyword>
<dbReference type="EMBL" id="CP017258">
    <property type="protein sequence ID" value="AQW87565.1"/>
    <property type="molecule type" value="Genomic_DNA"/>
</dbReference>
<keyword evidence="10" id="KW-1185">Reference proteome</keyword>
<dbReference type="Gene3D" id="3.40.50.300">
    <property type="entry name" value="P-loop containing nucleotide triphosphate hydrolases"/>
    <property type="match status" value="1"/>
</dbReference>
<evidence type="ECO:0000259" key="8">
    <source>
        <dbReference type="PROSITE" id="PS51709"/>
    </source>
</evidence>
<name>A0A1S6U7B8_9BACT</name>
<feature type="binding site" evidence="6">
    <location>
        <position position="253"/>
    </location>
    <ligand>
        <name>Mg(2+)</name>
        <dbReference type="ChEBI" id="CHEBI:18420"/>
    </ligand>
</feature>
<dbReference type="Proteomes" id="UP000190868">
    <property type="component" value="Chromosome"/>
</dbReference>
<keyword evidence="3 6" id="KW-0547">Nucleotide-binding</keyword>
<keyword evidence="6" id="KW-0963">Cytoplasm</keyword>
<dbReference type="PROSITE" id="PS51709">
    <property type="entry name" value="G_TRME"/>
    <property type="match status" value="1"/>
</dbReference>
<dbReference type="PANTHER" id="PTHR42714">
    <property type="entry name" value="TRNA MODIFICATION GTPASE GTPBP3"/>
    <property type="match status" value="1"/>
</dbReference>
<keyword evidence="2 6" id="KW-0819">tRNA processing</keyword>
<reference evidence="10" key="1">
    <citation type="submission" date="2016-09" db="EMBL/GenBank/DDBJ databases">
        <title>Comparative genomics of the Campylobacter concisus group.</title>
        <authorList>
            <person name="Miller W.G."/>
            <person name="Yee E."/>
            <person name="Chapman M.H."/>
            <person name="Huynh S."/>
            <person name="Bono J.L."/>
            <person name="On S.L.W."/>
            <person name="StLeger J."/>
            <person name="Foster G."/>
            <person name="Parker C.T."/>
        </authorList>
    </citation>
    <scope>NUCLEOTIDE SEQUENCE [LARGE SCALE GENOMIC DNA]</scope>
    <source>
        <strain evidence="10">RM18021</strain>
    </source>
</reference>
<protein>
    <recommendedName>
        <fullName evidence="6">tRNA modification GTPase MnmE</fullName>
        <ecNumber evidence="6">3.6.-.-</ecNumber>
    </recommendedName>
</protein>
<dbReference type="GO" id="GO:0003924">
    <property type="term" value="F:GTPase activity"/>
    <property type="evidence" value="ECO:0007669"/>
    <property type="project" value="UniProtKB-UniRule"/>
</dbReference>
<comment type="subcellular location">
    <subcellularLocation>
        <location evidence="6">Cytoplasm</location>
    </subcellularLocation>
</comment>
<dbReference type="CDD" id="cd14858">
    <property type="entry name" value="TrmE_N"/>
    <property type="match status" value="1"/>
</dbReference>
<feature type="binding site" evidence="6">
    <location>
        <begin position="272"/>
        <end position="275"/>
    </location>
    <ligand>
        <name>GTP</name>
        <dbReference type="ChEBI" id="CHEBI:37565"/>
    </ligand>
</feature>
<feature type="binding site" evidence="6">
    <location>
        <position position="232"/>
    </location>
    <ligand>
        <name>Mg(2+)</name>
        <dbReference type="ChEBI" id="CHEBI:18420"/>
    </ligand>
</feature>
<dbReference type="RefSeq" id="WP_078424435.1">
    <property type="nucleotide sequence ID" value="NZ_CP017258.1"/>
</dbReference>
<dbReference type="GO" id="GO:0046872">
    <property type="term" value="F:metal ion binding"/>
    <property type="evidence" value="ECO:0007669"/>
    <property type="project" value="UniProtKB-KW"/>
</dbReference>
<dbReference type="SUPFAM" id="SSF52540">
    <property type="entry name" value="P-loop containing nucleoside triphosphate hydrolases"/>
    <property type="match status" value="1"/>
</dbReference>
<dbReference type="GO" id="GO:0005829">
    <property type="term" value="C:cytosol"/>
    <property type="evidence" value="ECO:0007669"/>
    <property type="project" value="TreeGrafter"/>
</dbReference>
<dbReference type="PANTHER" id="PTHR42714:SF2">
    <property type="entry name" value="TRNA MODIFICATION GTPASE GTPBP3, MITOCHONDRIAL"/>
    <property type="match status" value="1"/>
</dbReference>
<evidence type="ECO:0000256" key="1">
    <source>
        <dbReference type="ARBA" id="ARBA00011043"/>
    </source>
</evidence>
<evidence type="ECO:0000256" key="6">
    <source>
        <dbReference type="HAMAP-Rule" id="MF_00379"/>
    </source>
</evidence>